<gene>
    <name evidence="2" type="ORF">Ga0074812_101346</name>
</gene>
<dbReference type="PANTHER" id="PTHR43000">
    <property type="entry name" value="DTDP-D-GLUCOSE 4,6-DEHYDRATASE-RELATED"/>
    <property type="match status" value="1"/>
</dbReference>
<dbReference type="InterPro" id="IPR013120">
    <property type="entry name" value="FAR_NAD-bd"/>
</dbReference>
<dbReference type="Proteomes" id="UP000198802">
    <property type="component" value="Unassembled WGS sequence"/>
</dbReference>
<dbReference type="Pfam" id="PF07993">
    <property type="entry name" value="NAD_binding_4"/>
    <property type="match status" value="1"/>
</dbReference>
<dbReference type="Gene3D" id="3.40.50.720">
    <property type="entry name" value="NAD(P)-binding Rossmann-like Domain"/>
    <property type="match status" value="1"/>
</dbReference>
<evidence type="ECO:0000259" key="1">
    <source>
        <dbReference type="Pfam" id="PF07993"/>
    </source>
</evidence>
<dbReference type="SUPFAM" id="SSF51735">
    <property type="entry name" value="NAD(P)-binding Rossmann-fold domains"/>
    <property type="match status" value="1"/>
</dbReference>
<evidence type="ECO:0000313" key="3">
    <source>
        <dbReference type="Proteomes" id="UP000198802"/>
    </source>
</evidence>
<dbReference type="AlphaFoldDB" id="A0A0S4QGH1"/>
<protein>
    <submittedName>
        <fullName evidence="2">Male sterility protein</fullName>
    </submittedName>
</protein>
<dbReference type="RefSeq" id="WP_091270794.1">
    <property type="nucleotide sequence ID" value="NZ_FAOZ01000001.1"/>
</dbReference>
<accession>A0A0S4QGH1</accession>
<proteinExistence type="predicted"/>
<name>A0A0S4QGH1_9ACTN</name>
<feature type="domain" description="Thioester reductase (TE)" evidence="1">
    <location>
        <begin position="5"/>
        <end position="208"/>
    </location>
</feature>
<reference evidence="3" key="1">
    <citation type="submission" date="2015-11" db="EMBL/GenBank/DDBJ databases">
        <authorList>
            <person name="Varghese N."/>
        </authorList>
    </citation>
    <scope>NUCLEOTIDE SEQUENCE [LARGE SCALE GENOMIC DNA]</scope>
    <source>
        <strain evidence="3">DSM 45899</strain>
    </source>
</reference>
<sequence length="401" mass="44084">MATAVTGPTGFLGLRLVRALLDRDHDDSLILLAHTGSTAAIDRLSCFLTAAGAGPRRTEELLRRVRIVDVDVARPRLGLTEAAFEELADQIDVLWHSAASTSLSGELADLRRVNVDGTRHVLELAAAGARRPVVHHVSTAFVVGRRSDPVIYEDDLARPADGFETDYEHTKYDAEVLVHEWSAATGRPAVVYRPSILVTDQPPRPDLPEQTLTAVTRAIVTVAALAVDRGLGTGPRDPGRVQTIRIVGNPRASWNMMPVEDAARDMVRIAQRVRPRGVATFHIVHDENLPVSTLCELLESQLAVRMQLVADYPRDPTAIEELIYRIPGFPRYLEHRHVFDDTRARTTLGERTSDTRVDRDYLLSAIGAATAPRTRDALGDQDLDQALSERLRAALAPEGAR</sequence>
<organism evidence="2 3">
    <name type="scientific">Parafrankia irregularis</name>
    <dbReference type="NCBI Taxonomy" id="795642"/>
    <lineage>
        <taxon>Bacteria</taxon>
        <taxon>Bacillati</taxon>
        <taxon>Actinomycetota</taxon>
        <taxon>Actinomycetes</taxon>
        <taxon>Frankiales</taxon>
        <taxon>Frankiaceae</taxon>
        <taxon>Parafrankia</taxon>
    </lineage>
</organism>
<dbReference type="EMBL" id="FAOZ01000001">
    <property type="protein sequence ID" value="CUU53848.1"/>
    <property type="molecule type" value="Genomic_DNA"/>
</dbReference>
<keyword evidence="3" id="KW-1185">Reference proteome</keyword>
<evidence type="ECO:0000313" key="2">
    <source>
        <dbReference type="EMBL" id="CUU53848.1"/>
    </source>
</evidence>
<dbReference type="InterPro" id="IPR036291">
    <property type="entry name" value="NAD(P)-bd_dom_sf"/>
</dbReference>